<name>A0ABR7V3T8_9FLAO</name>
<protein>
    <submittedName>
        <fullName evidence="2">Nucleoside hydrolase</fullName>
    </submittedName>
</protein>
<dbReference type="GO" id="GO:0016787">
    <property type="term" value="F:hydrolase activity"/>
    <property type="evidence" value="ECO:0007669"/>
    <property type="project" value="UniProtKB-KW"/>
</dbReference>
<reference evidence="2" key="1">
    <citation type="submission" date="2020-05" db="EMBL/GenBank/DDBJ databases">
        <title>The draft genome sequence of Maribacter sp. ANRC-HE7.</title>
        <authorList>
            <person name="Mu L."/>
        </authorList>
    </citation>
    <scope>NUCLEOTIDE SEQUENCE</scope>
    <source>
        <strain evidence="2">ANRC-HE7</strain>
    </source>
</reference>
<evidence type="ECO:0000313" key="2">
    <source>
        <dbReference type="EMBL" id="MBD0777842.1"/>
    </source>
</evidence>
<accession>A0ABR7V3T8</accession>
<proteinExistence type="predicted"/>
<dbReference type="PANTHER" id="PTHR43264">
    <property type="match status" value="1"/>
</dbReference>
<dbReference type="InterPro" id="IPR036452">
    <property type="entry name" value="Ribo_hydro-like"/>
</dbReference>
<dbReference type="Proteomes" id="UP001166021">
    <property type="component" value="Unassembled WGS sequence"/>
</dbReference>
<dbReference type="Gene3D" id="3.90.245.10">
    <property type="entry name" value="Ribonucleoside hydrolase-like"/>
    <property type="match status" value="1"/>
</dbReference>
<dbReference type="InterPro" id="IPR001910">
    <property type="entry name" value="Inosine/uridine_hydrolase_dom"/>
</dbReference>
<comment type="caution">
    <text evidence="2">The sequence shown here is derived from an EMBL/GenBank/DDBJ whole genome shotgun (WGS) entry which is preliminary data.</text>
</comment>
<gene>
    <name evidence="2" type="ORF">HPE56_08555</name>
</gene>
<dbReference type="PROSITE" id="PS51257">
    <property type="entry name" value="PROKAR_LIPOPROTEIN"/>
    <property type="match status" value="1"/>
</dbReference>
<keyword evidence="3" id="KW-1185">Reference proteome</keyword>
<dbReference type="SUPFAM" id="SSF53590">
    <property type="entry name" value="Nucleoside hydrolase"/>
    <property type="match status" value="1"/>
</dbReference>
<dbReference type="RefSeq" id="WP_188243353.1">
    <property type="nucleotide sequence ID" value="NZ_JABTCF010000004.1"/>
</dbReference>
<organism evidence="2 3">
    <name type="scientific">Maribacter aquimaris</name>
    <dbReference type="NCBI Taxonomy" id="2737171"/>
    <lineage>
        <taxon>Bacteria</taxon>
        <taxon>Pseudomonadati</taxon>
        <taxon>Bacteroidota</taxon>
        <taxon>Flavobacteriia</taxon>
        <taxon>Flavobacteriales</taxon>
        <taxon>Flavobacteriaceae</taxon>
        <taxon>Maribacter</taxon>
    </lineage>
</organism>
<sequence>MMKPILFMLMILVMGCTTTPEKNKAPEPVKVIFDTDMGPDYDDVGAIAVLHALADSGECEILATISCNSHPSVAPTIELFNRYFKKPNIPIGVPEKNGVNSIHKNNWNDSTIARFAPELKNPPNYPSATKVYREVLSSQSDKSVTIVTVGFTTNLENLLKSGPDEFSSLSGIELVNKKVKKWVAMGGYLPEGREYNVYKHSEASFYTFKHWPTPILISGAEIGNSIKTGNKLAATGSATNPAAWAYAYNLATYSDQPAENRRSWDQTAVLCAVRDPEKYFYVCGPGEFLVDEDGHNQWNPNINANHYFLVHKYPYKIVTDAIEELMMHEPM</sequence>
<evidence type="ECO:0000313" key="3">
    <source>
        <dbReference type="Proteomes" id="UP001166021"/>
    </source>
</evidence>
<evidence type="ECO:0000259" key="1">
    <source>
        <dbReference type="Pfam" id="PF01156"/>
    </source>
</evidence>
<dbReference type="EMBL" id="JABTCF010000004">
    <property type="protein sequence ID" value="MBD0777842.1"/>
    <property type="molecule type" value="Genomic_DNA"/>
</dbReference>
<dbReference type="Pfam" id="PF01156">
    <property type="entry name" value="IU_nuc_hydro"/>
    <property type="match status" value="1"/>
</dbReference>
<feature type="domain" description="Inosine/uridine-preferring nucleoside hydrolase" evidence="1">
    <location>
        <begin position="31"/>
        <end position="302"/>
    </location>
</feature>
<keyword evidence="2" id="KW-0378">Hydrolase</keyword>
<dbReference type="PANTHER" id="PTHR43264:SF1">
    <property type="entry name" value="INOSINE_URIDINE-PREFERRING NUCLEOSIDE HYDROLASE DOMAIN-CONTAINING PROTEIN"/>
    <property type="match status" value="1"/>
</dbReference>